<dbReference type="AlphaFoldDB" id="A0A8H3V9L0"/>
<dbReference type="Pfam" id="PF00264">
    <property type="entry name" value="Tyrosinase"/>
    <property type="match status" value="1"/>
</dbReference>
<dbReference type="EMBL" id="WNWS01000045">
    <property type="protein sequence ID" value="KAE9984929.1"/>
    <property type="molecule type" value="Genomic_DNA"/>
</dbReference>
<dbReference type="PANTHER" id="PTHR11474:SF126">
    <property type="entry name" value="TYROSINASE-LIKE PROTEIN TYR-1-RELATED"/>
    <property type="match status" value="1"/>
</dbReference>
<evidence type="ECO:0000259" key="3">
    <source>
        <dbReference type="PROSITE" id="PS00497"/>
    </source>
</evidence>
<dbReference type="GO" id="GO:0016491">
    <property type="term" value="F:oxidoreductase activity"/>
    <property type="evidence" value="ECO:0007669"/>
    <property type="project" value="InterPro"/>
</dbReference>
<keyword evidence="2" id="KW-0186">Copper</keyword>
<feature type="domain" description="Tyrosinase copper-binding" evidence="4">
    <location>
        <begin position="208"/>
        <end position="219"/>
    </location>
</feature>
<dbReference type="InterPro" id="IPR002227">
    <property type="entry name" value="Tyrosinase_Cu-bd"/>
</dbReference>
<dbReference type="GO" id="GO:0046872">
    <property type="term" value="F:metal ion binding"/>
    <property type="evidence" value="ECO:0007669"/>
    <property type="project" value="UniProtKB-KW"/>
</dbReference>
<evidence type="ECO:0000256" key="2">
    <source>
        <dbReference type="ARBA" id="ARBA00023008"/>
    </source>
</evidence>
<dbReference type="PRINTS" id="PR00092">
    <property type="entry name" value="TYROSINASE"/>
</dbReference>
<dbReference type="PROSITE" id="PS00497">
    <property type="entry name" value="TYROSINASE_1"/>
    <property type="match status" value="1"/>
</dbReference>
<name>A0A8H3V9L0_VENIN</name>
<dbReference type="InterPro" id="IPR008922">
    <property type="entry name" value="Di-copper_centre_dom_sf"/>
</dbReference>
<comment type="caution">
    <text evidence="5">The sequence shown here is derived from an EMBL/GenBank/DDBJ whole genome shotgun (WGS) entry which is preliminary data.</text>
</comment>
<sequence>MASNINGAIHHTGVFLSWHRYALSLWEDALRDECGWRGGLAYWDWHRDTPEAGADWLQSPLFDTVSGYGGNGQRVNASAPAGGIAVGGTGGGCVLDGPFQNRTLSIGPMGQMLLNNTRCLTRNFNVKVAYMSASSKSMRKILGAKSMAESRQLAESSVESRRAMSEGGNIDSFGSMHSIGHVGIGGEASSLTLVVFSQMSDLFNSINDPLFFPHHAGLDRVWALWQEQDPKRIMDAGEATGLSDTSPMTLDSWFWVGFAGKDRQTVEVMDALNRDGRGVVCYKYEGNTFDSYFK</sequence>
<evidence type="ECO:0000313" key="6">
    <source>
        <dbReference type="Proteomes" id="UP000447873"/>
    </source>
</evidence>
<keyword evidence="1" id="KW-0479">Metal-binding</keyword>
<dbReference type="InterPro" id="IPR050316">
    <property type="entry name" value="Tyrosinase/Hemocyanin"/>
</dbReference>
<proteinExistence type="predicted"/>
<gene>
    <name evidence="5" type="ORF">EG328_008127</name>
</gene>
<evidence type="ECO:0000259" key="4">
    <source>
        <dbReference type="PROSITE" id="PS00498"/>
    </source>
</evidence>
<dbReference type="PROSITE" id="PS00498">
    <property type="entry name" value="TYROSINASE_2"/>
    <property type="match status" value="1"/>
</dbReference>
<accession>A0A8H3V9L0</accession>
<organism evidence="5 6">
    <name type="scientific">Venturia inaequalis</name>
    <name type="common">Apple scab fungus</name>
    <dbReference type="NCBI Taxonomy" id="5025"/>
    <lineage>
        <taxon>Eukaryota</taxon>
        <taxon>Fungi</taxon>
        <taxon>Dikarya</taxon>
        <taxon>Ascomycota</taxon>
        <taxon>Pezizomycotina</taxon>
        <taxon>Dothideomycetes</taxon>
        <taxon>Pleosporomycetidae</taxon>
        <taxon>Venturiales</taxon>
        <taxon>Venturiaceae</taxon>
        <taxon>Venturia</taxon>
    </lineage>
</organism>
<dbReference type="PANTHER" id="PTHR11474">
    <property type="entry name" value="TYROSINASE FAMILY MEMBER"/>
    <property type="match status" value="1"/>
</dbReference>
<dbReference type="Proteomes" id="UP000447873">
    <property type="component" value="Unassembled WGS sequence"/>
</dbReference>
<dbReference type="Gene3D" id="1.10.1280.10">
    <property type="entry name" value="Di-copper center containing domain from catechol oxidase"/>
    <property type="match status" value="1"/>
</dbReference>
<feature type="domain" description="Tyrosinase copper-binding" evidence="3">
    <location>
        <begin position="10"/>
        <end position="27"/>
    </location>
</feature>
<reference evidence="5 6" key="1">
    <citation type="submission" date="2018-12" db="EMBL/GenBank/DDBJ databases">
        <title>Venturia inaequalis Genome Resource.</title>
        <authorList>
            <person name="Lichtner F.J."/>
        </authorList>
    </citation>
    <scope>NUCLEOTIDE SEQUENCE [LARGE SCALE GENOMIC DNA]</scope>
    <source>
        <strain evidence="5 6">120213</strain>
    </source>
</reference>
<evidence type="ECO:0000313" key="5">
    <source>
        <dbReference type="EMBL" id="KAE9984929.1"/>
    </source>
</evidence>
<protein>
    <recommendedName>
        <fullName evidence="3 4">Tyrosinase copper-binding domain-containing protein</fullName>
    </recommendedName>
</protein>
<dbReference type="SUPFAM" id="SSF48056">
    <property type="entry name" value="Di-copper centre-containing domain"/>
    <property type="match status" value="1"/>
</dbReference>
<evidence type="ECO:0000256" key="1">
    <source>
        <dbReference type="ARBA" id="ARBA00022723"/>
    </source>
</evidence>